<dbReference type="Gene3D" id="1.10.287.1260">
    <property type="match status" value="1"/>
</dbReference>
<dbReference type="Pfam" id="PF00924">
    <property type="entry name" value="MS_channel_2nd"/>
    <property type="match status" value="1"/>
</dbReference>
<proteinExistence type="inferred from homology"/>
<accession>A0A2T6BRX3</accession>
<dbReference type="SUPFAM" id="SSF82861">
    <property type="entry name" value="Mechanosensitive channel protein MscS (YggB), transmembrane region"/>
    <property type="match status" value="1"/>
</dbReference>
<dbReference type="InterPro" id="IPR045275">
    <property type="entry name" value="MscS_archaea/bacteria_type"/>
</dbReference>
<evidence type="ECO:0000256" key="4">
    <source>
        <dbReference type="ARBA" id="ARBA00022692"/>
    </source>
</evidence>
<evidence type="ECO:0000256" key="1">
    <source>
        <dbReference type="ARBA" id="ARBA00004651"/>
    </source>
</evidence>
<evidence type="ECO:0000256" key="7">
    <source>
        <dbReference type="SAM" id="Phobius"/>
    </source>
</evidence>
<protein>
    <submittedName>
        <fullName evidence="10">Small conductance mechanosensitive channel</fullName>
    </submittedName>
</protein>
<dbReference type="PANTHER" id="PTHR30221:SF1">
    <property type="entry name" value="SMALL-CONDUCTANCE MECHANOSENSITIVE CHANNEL"/>
    <property type="match status" value="1"/>
</dbReference>
<gene>
    <name evidence="10" type="ORF">C8N46_112107</name>
</gene>
<dbReference type="PANTHER" id="PTHR30221">
    <property type="entry name" value="SMALL-CONDUCTANCE MECHANOSENSITIVE CHANNEL"/>
    <property type="match status" value="1"/>
</dbReference>
<feature type="domain" description="Mechanosensitive ion channel MscS" evidence="8">
    <location>
        <begin position="115"/>
        <end position="180"/>
    </location>
</feature>
<dbReference type="Pfam" id="PF05552">
    <property type="entry name" value="MS_channel_1st_1"/>
    <property type="match status" value="1"/>
</dbReference>
<comment type="similarity">
    <text evidence="2">Belongs to the MscS (TC 1.A.23) family.</text>
</comment>
<dbReference type="InterPro" id="IPR011014">
    <property type="entry name" value="MscS_channel_TM-2"/>
</dbReference>
<feature type="transmembrane region" description="Helical" evidence="7">
    <location>
        <begin position="67"/>
        <end position="88"/>
    </location>
</feature>
<dbReference type="GO" id="GO:0008381">
    <property type="term" value="F:mechanosensitive monoatomic ion channel activity"/>
    <property type="evidence" value="ECO:0007669"/>
    <property type="project" value="InterPro"/>
</dbReference>
<dbReference type="InterPro" id="IPR010920">
    <property type="entry name" value="LSM_dom_sf"/>
</dbReference>
<keyword evidence="3" id="KW-1003">Cell membrane</keyword>
<dbReference type="InterPro" id="IPR011066">
    <property type="entry name" value="MscS_channel_C_sf"/>
</dbReference>
<name>A0A2T6BRX3_9FLAO</name>
<sequence length="299" mass="33303">MKEELKSTTEILIDKLESWWTLFIRNLPNIAVAIIVLLISYFASRFVFKTTLRLIKGRIQQKSVAKLIARVVSVVTVLLGLFLALSVMNLGDSISGLLAGAGISGIVIGLALQGTLSNTISGIVLSFRKNIRLGNWVETTGYAGEVIDIALNYLILKEADNNIVIIPNKTIMENPIKNYSLTTRMRVTVECGVGYESDLEKVEYITKEVITDSFEQIENAENVEFYFTEFGGSSINFLCRFWIDAENALEKLKAKSKAIKEIKKAFAAENINIPFPIRTLKLDNQTLNIAQTEKEAVEA</sequence>
<evidence type="ECO:0000313" key="11">
    <source>
        <dbReference type="Proteomes" id="UP000244090"/>
    </source>
</evidence>
<dbReference type="GO" id="GO:0005886">
    <property type="term" value="C:plasma membrane"/>
    <property type="evidence" value="ECO:0007669"/>
    <property type="project" value="UniProtKB-SubCell"/>
</dbReference>
<dbReference type="SUPFAM" id="SSF50182">
    <property type="entry name" value="Sm-like ribonucleoproteins"/>
    <property type="match status" value="1"/>
</dbReference>
<comment type="caution">
    <text evidence="10">The sequence shown here is derived from an EMBL/GenBank/DDBJ whole genome shotgun (WGS) entry which is preliminary data.</text>
</comment>
<dbReference type="Gene3D" id="2.30.30.60">
    <property type="match status" value="1"/>
</dbReference>
<feature type="transmembrane region" description="Helical" evidence="7">
    <location>
        <begin position="27"/>
        <end position="47"/>
    </location>
</feature>
<dbReference type="SUPFAM" id="SSF82689">
    <property type="entry name" value="Mechanosensitive channel protein MscS (YggB), C-terminal domain"/>
    <property type="match status" value="1"/>
</dbReference>
<organism evidence="10 11">
    <name type="scientific">Kordia periserrulae</name>
    <dbReference type="NCBI Taxonomy" id="701523"/>
    <lineage>
        <taxon>Bacteria</taxon>
        <taxon>Pseudomonadati</taxon>
        <taxon>Bacteroidota</taxon>
        <taxon>Flavobacteriia</taxon>
        <taxon>Flavobacteriales</taxon>
        <taxon>Flavobacteriaceae</taxon>
        <taxon>Kordia</taxon>
    </lineage>
</organism>
<evidence type="ECO:0000256" key="3">
    <source>
        <dbReference type="ARBA" id="ARBA00022475"/>
    </source>
</evidence>
<dbReference type="InterPro" id="IPR049278">
    <property type="entry name" value="MS_channel_C"/>
</dbReference>
<keyword evidence="5 7" id="KW-1133">Transmembrane helix</keyword>
<evidence type="ECO:0000256" key="5">
    <source>
        <dbReference type="ARBA" id="ARBA00022989"/>
    </source>
</evidence>
<evidence type="ECO:0000259" key="8">
    <source>
        <dbReference type="Pfam" id="PF00924"/>
    </source>
</evidence>
<keyword evidence="4 7" id="KW-0812">Transmembrane</keyword>
<comment type="subcellular location">
    <subcellularLocation>
        <location evidence="1">Cell membrane</location>
        <topology evidence="1">Multi-pass membrane protein</topology>
    </subcellularLocation>
</comment>
<dbReference type="Proteomes" id="UP000244090">
    <property type="component" value="Unassembled WGS sequence"/>
</dbReference>
<reference evidence="10 11" key="1">
    <citation type="submission" date="2018-04" db="EMBL/GenBank/DDBJ databases">
        <title>Genomic Encyclopedia of Archaeal and Bacterial Type Strains, Phase II (KMG-II): from individual species to whole genera.</title>
        <authorList>
            <person name="Goeker M."/>
        </authorList>
    </citation>
    <scope>NUCLEOTIDE SEQUENCE [LARGE SCALE GENOMIC DNA]</scope>
    <source>
        <strain evidence="10 11">DSM 25731</strain>
    </source>
</reference>
<keyword evidence="11" id="KW-1185">Reference proteome</keyword>
<feature type="domain" description="Mechanosensitive ion channel MscS C-terminal" evidence="9">
    <location>
        <begin position="187"/>
        <end position="273"/>
    </location>
</feature>
<dbReference type="Pfam" id="PF21082">
    <property type="entry name" value="MS_channel_3rd"/>
    <property type="match status" value="1"/>
</dbReference>
<keyword evidence="6 7" id="KW-0472">Membrane</keyword>
<evidence type="ECO:0000256" key="2">
    <source>
        <dbReference type="ARBA" id="ARBA00008017"/>
    </source>
</evidence>
<dbReference type="InterPro" id="IPR008910">
    <property type="entry name" value="MSC_TM_helix"/>
</dbReference>
<evidence type="ECO:0000256" key="6">
    <source>
        <dbReference type="ARBA" id="ARBA00023136"/>
    </source>
</evidence>
<dbReference type="EMBL" id="QBKT01000012">
    <property type="protein sequence ID" value="PTX58799.1"/>
    <property type="molecule type" value="Genomic_DNA"/>
</dbReference>
<dbReference type="AlphaFoldDB" id="A0A2T6BRX3"/>
<evidence type="ECO:0000259" key="9">
    <source>
        <dbReference type="Pfam" id="PF21082"/>
    </source>
</evidence>
<dbReference type="RefSeq" id="WP_108116668.1">
    <property type="nucleotide sequence ID" value="NZ_QBKT01000012.1"/>
</dbReference>
<evidence type="ECO:0000313" key="10">
    <source>
        <dbReference type="EMBL" id="PTX58799.1"/>
    </source>
</evidence>
<dbReference type="OrthoDB" id="1522493at2"/>
<dbReference type="Gene3D" id="3.30.70.100">
    <property type="match status" value="1"/>
</dbReference>
<dbReference type="InterPro" id="IPR023408">
    <property type="entry name" value="MscS_beta-dom_sf"/>
</dbReference>
<dbReference type="InterPro" id="IPR006685">
    <property type="entry name" value="MscS_channel_2nd"/>
</dbReference>